<dbReference type="RefSeq" id="WP_050115303.1">
    <property type="nucleotide sequence ID" value="NZ_CQAW01000015.1"/>
</dbReference>
<dbReference type="EMBL" id="CQAW01000015">
    <property type="protein sequence ID" value="CNI00960.1"/>
    <property type="molecule type" value="Genomic_DNA"/>
</dbReference>
<reference evidence="3" key="1">
    <citation type="submission" date="2015-03" db="EMBL/GenBank/DDBJ databases">
        <authorList>
            <consortium name="Pathogen Informatics"/>
            <person name="Murphy D."/>
        </authorList>
    </citation>
    <scope>NUCLEOTIDE SEQUENCE [LARGE SCALE GENOMIC DNA]</scope>
    <source>
        <strain evidence="3">IP6945</strain>
    </source>
</reference>
<dbReference type="InterPro" id="IPR007845">
    <property type="entry name" value="HemS/ChuX_dom"/>
</dbReference>
<dbReference type="CDD" id="cd16830">
    <property type="entry name" value="HemS-like_N"/>
    <property type="match status" value="1"/>
</dbReference>
<proteinExistence type="predicted"/>
<sequence length="353" mass="40125">MEITLSQRYLNTKQTHTELSCRDLAQKLNVSEAELAYVRVGEDAERLDISASVLLTELKKVGVTRSITRNQHAAHELTGEYQNLRLHGHLGLLLNPRALDLRLFFRHWSTIFSLRETTASGEQLSIQCFDFQGNAIHQIYCTEATNQDAWQALVAKYRTANNSPLTIEPADETTTTKSPIDNAMIDAEWRKLTDIHQFFMLLKRHNITRKQAFNAVKDDLACRVNNQALIQILNAAHTDQNEIMLFVGNSGCMQIFTGVIEQLEISQEENPADGWWVTVSDPQFNLQINQLAIAESWVTRKPTKEGFVSSLELLDKQGKHILQIFGQRSEGQSEQNKWYDQLAELTAIGTLDE</sequence>
<evidence type="ECO:0000313" key="2">
    <source>
        <dbReference type="EMBL" id="CNI00960.1"/>
    </source>
</evidence>
<dbReference type="Gene3D" id="3.40.1570.10">
    <property type="entry name" value="HemS/ChuS/ChuX like domains"/>
    <property type="match status" value="2"/>
</dbReference>
<dbReference type="AlphaFoldDB" id="A0A0T9Q944"/>
<dbReference type="CDD" id="cd16831">
    <property type="entry name" value="HemS-like_C"/>
    <property type="match status" value="1"/>
</dbReference>
<dbReference type="GO" id="GO:0006826">
    <property type="term" value="P:iron ion transport"/>
    <property type="evidence" value="ECO:0007669"/>
    <property type="project" value="InterPro"/>
</dbReference>
<dbReference type="InterPro" id="IPR053733">
    <property type="entry name" value="Heme_Transport_Util_sf"/>
</dbReference>
<keyword evidence="3" id="KW-1185">Reference proteome</keyword>
<name>A0A0T9Q944_9GAMM</name>
<dbReference type="Proteomes" id="UP000041882">
    <property type="component" value="Unassembled WGS sequence"/>
</dbReference>
<feature type="domain" description="Haemin-degrading HemS/ChuX" evidence="1">
    <location>
        <begin position="206"/>
        <end position="344"/>
    </location>
</feature>
<feature type="domain" description="Haemin-degrading HemS/ChuX" evidence="1">
    <location>
        <begin position="29"/>
        <end position="157"/>
    </location>
</feature>
<dbReference type="Pfam" id="PF05171">
    <property type="entry name" value="HemS"/>
    <property type="match status" value="2"/>
</dbReference>
<accession>A0A0T9Q944</accession>
<gene>
    <name evidence="2" type="primary">hemS_2</name>
    <name evidence="2" type="ORF">ERS008472_02936</name>
</gene>
<evidence type="ECO:0000313" key="3">
    <source>
        <dbReference type="Proteomes" id="UP000041882"/>
    </source>
</evidence>
<evidence type="ECO:0000259" key="1">
    <source>
        <dbReference type="Pfam" id="PF05171"/>
    </source>
</evidence>
<organism evidence="2 3">
    <name type="scientific">Yersinia thracica</name>
    <dbReference type="NCBI Taxonomy" id="2890319"/>
    <lineage>
        <taxon>Bacteria</taxon>
        <taxon>Pseudomonadati</taxon>
        <taxon>Pseudomonadota</taxon>
        <taxon>Gammaproteobacteria</taxon>
        <taxon>Enterobacterales</taxon>
        <taxon>Yersiniaceae</taxon>
        <taxon>Yersinia</taxon>
    </lineage>
</organism>
<protein>
    <submittedName>
        <fullName evidence="2">Hemin transport protein</fullName>
    </submittedName>
</protein>
<dbReference type="SUPFAM" id="SSF144064">
    <property type="entry name" value="Heme iron utilization protein-like"/>
    <property type="match status" value="1"/>
</dbReference>